<protein>
    <submittedName>
        <fullName evidence="8">Chlorophyllide a reductase subunit Z</fullName>
    </submittedName>
</protein>
<dbReference type="GO" id="GO:0015979">
    <property type="term" value="P:photosynthesis"/>
    <property type="evidence" value="ECO:0007669"/>
    <property type="project" value="UniProtKB-KW"/>
</dbReference>
<dbReference type="Gene3D" id="3.40.50.1980">
    <property type="entry name" value="Nitrogenase molybdenum iron protein domain"/>
    <property type="match status" value="1"/>
</dbReference>
<proteinExistence type="predicted"/>
<evidence type="ECO:0000259" key="7">
    <source>
        <dbReference type="Pfam" id="PF00148"/>
    </source>
</evidence>
<dbReference type="PIRSF" id="PIRSF000163">
    <property type="entry name" value="PCP_ChlB"/>
    <property type="match status" value="1"/>
</dbReference>
<keyword evidence="3" id="KW-0560">Oxidoreductase</keyword>
<evidence type="ECO:0000256" key="1">
    <source>
        <dbReference type="ARBA" id="ARBA00004800"/>
    </source>
</evidence>
<keyword evidence="2" id="KW-0602">Photosynthesis</keyword>
<sequence length="514" mass="55567">MLVTDHDRAGGYWGAVYAFCAVKGLQVVIDGPVGCENLPVTSVLHYTDGLPPHELPIVVTGLGEEELGRDGTEGAMTRAWKTLDPALPAVVVTGSIAEMIGGGVTPQGTNLQRFLPRTIDEDQWESADRAMTWLFTEFGMTKGRMPKETARDEGAAPRVNILGPMYGTFNMPSDLAEIRRLVEGIGAEVNMVMPLGAHLAEMRHLVNADVNICMYREFGRGLAEVLGKPYLQAPIGIDSTTLFLRRLGDLLGLDPEPFIAREKHSTIKPVWDLWRSVTQDFFATANFAIVANETYTRGVRNYLEGDLGLPCALAVARCRGKKTDSEAVRAALGRERPLVVLGSINEKMYLAELAAGHGPRPQFLPASFPGAAIRRATGTPFMGYAGATYLLQEVCNSLFDALFHILPLGSDMDAVDATPTALRRDMPWDADAQAELDRIVAAHPVLTRISAAKSFRDAAERAALAQGDARVVRETVAALSPEAAPDPHQKTAESTPREPGGAKPPRHVQQGGQT</sequence>
<evidence type="ECO:0000256" key="6">
    <source>
        <dbReference type="SAM" id="MobiDB-lite"/>
    </source>
</evidence>
<dbReference type="AlphaFoldDB" id="A0A1H9SJ70"/>
<evidence type="ECO:0000256" key="5">
    <source>
        <dbReference type="ARBA" id="ARBA00023181"/>
    </source>
</evidence>
<gene>
    <name evidence="8" type="ORF">SAMN04490244_103239</name>
</gene>
<dbReference type="EMBL" id="FOGU01000003">
    <property type="protein sequence ID" value="SER85090.1"/>
    <property type="molecule type" value="Genomic_DNA"/>
</dbReference>
<dbReference type="PANTHER" id="PTHR33712">
    <property type="entry name" value="LIGHT-INDEPENDENT PROTOCHLOROPHYLLIDE REDUCTASE SUBUNIT B"/>
    <property type="match status" value="1"/>
</dbReference>
<name>A0A1H9SJ70_9RHOB</name>
<evidence type="ECO:0000313" key="8">
    <source>
        <dbReference type="EMBL" id="SER85090.1"/>
    </source>
</evidence>
<keyword evidence="4" id="KW-0149">Chlorophyll biosynthesis</keyword>
<keyword evidence="5" id="KW-0077">Bacteriochlorophyll biosynthesis</keyword>
<dbReference type="GO" id="GO:0030494">
    <property type="term" value="P:bacteriochlorophyll biosynthetic process"/>
    <property type="evidence" value="ECO:0007669"/>
    <property type="project" value="UniProtKB-UniPathway"/>
</dbReference>
<organism evidence="8 9">
    <name type="scientific">Tranquillimonas rosea</name>
    <dbReference type="NCBI Taxonomy" id="641238"/>
    <lineage>
        <taxon>Bacteria</taxon>
        <taxon>Pseudomonadati</taxon>
        <taxon>Pseudomonadota</taxon>
        <taxon>Alphaproteobacteria</taxon>
        <taxon>Rhodobacterales</taxon>
        <taxon>Roseobacteraceae</taxon>
        <taxon>Tranquillimonas</taxon>
    </lineage>
</organism>
<dbReference type="SUPFAM" id="SSF53807">
    <property type="entry name" value="Helical backbone' metal receptor"/>
    <property type="match status" value="1"/>
</dbReference>
<reference evidence="8 9" key="1">
    <citation type="submission" date="2016-10" db="EMBL/GenBank/DDBJ databases">
        <authorList>
            <person name="de Groot N.N."/>
        </authorList>
    </citation>
    <scope>NUCLEOTIDE SEQUENCE [LARGE SCALE GENOMIC DNA]</scope>
    <source>
        <strain evidence="8 9">DSM 23042</strain>
    </source>
</reference>
<dbReference type="OrthoDB" id="5713965at2"/>
<feature type="domain" description="Nitrogenase/oxidoreductase component 1" evidence="7">
    <location>
        <begin position="12"/>
        <end position="398"/>
    </location>
</feature>
<feature type="region of interest" description="Disordered" evidence="6">
    <location>
        <begin position="478"/>
        <end position="514"/>
    </location>
</feature>
<dbReference type="Proteomes" id="UP000198885">
    <property type="component" value="Unassembled WGS sequence"/>
</dbReference>
<dbReference type="STRING" id="641238.SAMN04490244_103239"/>
<accession>A0A1H9SJ70</accession>
<evidence type="ECO:0000256" key="4">
    <source>
        <dbReference type="ARBA" id="ARBA00023171"/>
    </source>
</evidence>
<dbReference type="InterPro" id="IPR050152">
    <property type="entry name" value="ChlB/BchB/BchZ"/>
</dbReference>
<dbReference type="Pfam" id="PF00148">
    <property type="entry name" value="Oxidored_nitro"/>
    <property type="match status" value="1"/>
</dbReference>
<evidence type="ECO:0000256" key="2">
    <source>
        <dbReference type="ARBA" id="ARBA00022531"/>
    </source>
</evidence>
<dbReference type="UniPathway" id="UPA00669"/>
<dbReference type="InterPro" id="IPR000510">
    <property type="entry name" value="Nase/OxRdtase_comp1"/>
</dbReference>
<evidence type="ECO:0000313" key="9">
    <source>
        <dbReference type="Proteomes" id="UP000198885"/>
    </source>
</evidence>
<keyword evidence="9" id="KW-1185">Reference proteome</keyword>
<dbReference type="PANTHER" id="PTHR33712:SF7">
    <property type="entry name" value="LIGHT-INDEPENDENT PROTOCHLOROPHYLLIDE REDUCTASE SUBUNIT B"/>
    <property type="match status" value="1"/>
</dbReference>
<evidence type="ECO:0000256" key="3">
    <source>
        <dbReference type="ARBA" id="ARBA00023002"/>
    </source>
</evidence>
<dbReference type="GO" id="GO:0016730">
    <property type="term" value="F:oxidoreductase activity, acting on iron-sulfur proteins as donors"/>
    <property type="evidence" value="ECO:0007669"/>
    <property type="project" value="InterPro"/>
</dbReference>
<dbReference type="NCBIfam" id="TIGR02014">
    <property type="entry name" value="BchZ"/>
    <property type="match status" value="1"/>
</dbReference>
<dbReference type="InterPro" id="IPR010244">
    <property type="entry name" value="BchZ"/>
</dbReference>
<dbReference type="InterPro" id="IPR016209">
    <property type="entry name" value="Protochlorophyllide_Rdtase"/>
</dbReference>
<comment type="pathway">
    <text evidence="1">Porphyrin-containing compound metabolism; bacteriochlorophyll biosynthesis.</text>
</comment>